<dbReference type="PATRIC" id="fig|1002809.3.peg.814"/>
<gene>
    <name evidence="2" type="ordered locus">SSIL_0803</name>
</gene>
<feature type="domain" description="Putative endonuclease Z1" evidence="1">
    <location>
        <begin position="316"/>
        <end position="555"/>
    </location>
</feature>
<keyword evidence="3" id="KW-1185">Reference proteome</keyword>
<dbReference type="KEGG" id="siv:SSIL_0803"/>
<evidence type="ECO:0000313" key="3">
    <source>
        <dbReference type="Proteomes" id="UP000006691"/>
    </source>
</evidence>
<dbReference type="AlphaFoldDB" id="F2F0B6"/>
<name>F2F0B6_SOLSS</name>
<evidence type="ECO:0000259" key="1">
    <source>
        <dbReference type="Pfam" id="PF10593"/>
    </source>
</evidence>
<organism evidence="2 3">
    <name type="scientific">Solibacillus silvestris (strain StLB046)</name>
    <name type="common">Bacillus silvestris</name>
    <dbReference type="NCBI Taxonomy" id="1002809"/>
    <lineage>
        <taxon>Bacteria</taxon>
        <taxon>Bacillati</taxon>
        <taxon>Bacillota</taxon>
        <taxon>Bacilli</taxon>
        <taxon>Bacillales</taxon>
        <taxon>Caryophanaceae</taxon>
        <taxon>Solibacillus</taxon>
    </lineage>
</organism>
<dbReference type="HOGENOM" id="CLU_007800_1_0_9"/>
<dbReference type="REBASE" id="34035">
    <property type="entry name" value="Ssi46ORF803P"/>
</dbReference>
<dbReference type="Proteomes" id="UP000006691">
    <property type="component" value="Chromosome"/>
</dbReference>
<evidence type="ECO:0000313" key="2">
    <source>
        <dbReference type="EMBL" id="BAK15226.1"/>
    </source>
</evidence>
<dbReference type="InterPro" id="IPR018310">
    <property type="entry name" value="Put_endonuclease_Z1-dom"/>
</dbReference>
<protein>
    <recommendedName>
        <fullName evidence="1">Putative endonuclease Z1 domain-containing protein</fullName>
    </recommendedName>
</protein>
<reference evidence="3" key="1">
    <citation type="submission" date="2011-04" db="EMBL/GenBank/DDBJ databases">
        <title>Genome sequence of Solibacillus silvestris StLB046.</title>
        <authorList>
            <person name="Morohoshi T."/>
            <person name="Someya N."/>
            <person name="Ikeda T."/>
        </authorList>
    </citation>
    <scope>NUCLEOTIDE SEQUENCE [LARGE SCALE GENOMIC DNA]</scope>
    <source>
        <strain evidence="3">StLB046</strain>
    </source>
</reference>
<proteinExistence type="predicted"/>
<reference evidence="2 3" key="2">
    <citation type="journal article" date="2012" name="J. Biosci. Bioeng.">
        <title>Complete genome sequence and characterization of the N-acylhomoserine lactone-degrading gene of the potato leaf-associated Solibacillus silvestris.</title>
        <authorList>
            <person name="Morohoshi T."/>
            <person name="Tominaga Y."/>
            <person name="Someya N."/>
            <person name="Ikeda T."/>
        </authorList>
    </citation>
    <scope>NUCLEOTIDE SEQUENCE [LARGE SCALE GENOMIC DNA]</scope>
    <source>
        <strain evidence="2 3">StLB046</strain>
    </source>
</reference>
<sequence length="831" mass="95485">MVMELLEDPNEKDRSFDRRGLAFGYVQSGKTAHFTGVINKAIDSGYQLIIVLAGMHNNLRTQTQMRLDEEVLGYENSVKHTNKNKANRIGVGTLIGHEFFEVDSPTDRSENGDFQSKRALTFNKQVMVVKKNARVLEKLLTAIQNSPQAMYLKPEDEGIPDRKVINNIPILIIDDEADQASVDTSNMYDENDQLREEYCPKAINSYIRRIYKTFNQRVYLGYTATPFANILINQEAATTLHGQDLFPRDFILNLPKAYNYVGPSEYFLPPANTQDEEETVTQKTKELPLINYINYDDKFAPDKHKISFIPTALPKSLIDAIYSFIIAVAIRRLRGQEKVHNSMLIHVTRFKDVQEKIKVLVSNMMREIQDDVENSEWQGEHSFGLQKHFEDEYNQENLSFIQENFPNQFDTRYTSTWEDTKPLILGAIKSISVKSLNGNSADTLEYKDYSDTGLNVIAIGGDKLSRGLTLEGLTVSYYLRASKMYDTLMQMGRWFGFRQNFLDVCRLYITEDLVGWFQHVAHATEDLRAQLDYMADIKAEPKEFLLRLQSHQNLLITSITKMRSARQFKVNYSNELIQTTVFPINDQGFYRNNYLATRNLIKSIDQASKRNPKVDMRIARENLTHEHYYWTNVEAEAIIEFLEQYKTVSSATKADSKYIAKYVKSLNNIGELINWTVVLINTGGDEADFTETIKLQKGIKRKGTEDKIDDKLRSIKTVTSGDHIFFDFTESMYVKALDIKAKYSDKTHPKGTVALKTRALREKTNGLLILYPFNNVDEENKSKLTGDLSYENETKPFAFAILTPETSAKEADVDYVVNDSVVVEREEEYVL</sequence>
<dbReference type="Pfam" id="PF10593">
    <property type="entry name" value="Z1"/>
    <property type="match status" value="1"/>
</dbReference>
<dbReference type="EMBL" id="AP012157">
    <property type="protein sequence ID" value="BAK15226.1"/>
    <property type="molecule type" value="Genomic_DNA"/>
</dbReference>
<dbReference type="STRING" id="1002809.SSIL_0803"/>
<dbReference type="eggNOG" id="COG1100">
    <property type="taxonomic scope" value="Bacteria"/>
</dbReference>
<accession>F2F0B6</accession>